<dbReference type="Gene3D" id="3.30.2440.10">
    <property type="entry name" value="Secreted effector protein SifA"/>
    <property type="match status" value="1"/>
</dbReference>
<sequence length="699" mass="76069">MPIEPRLNVPASAIRVDACAPLNLQVITGKRTKTFELTVSDMQKALKAEPGFVRGWIDKIWDAIRDYFCGTRRTEAKALFGAMVCAKDEATVVVKYFALRDMAPPTTQNTRFSEVFDATTGTVTLGIEVQLDANPRVTLRVQATALPLHEAKRLGLPRDVIMAARQSDVVLADMSDVVPAEVPVVVPAEVPVVVPAEVPDVVPAEVPDVVPAEVPAVVPAEMSDGLTSWATQTCHFTAQGLEHTEALIREGKGTLIVAEPNTVSVAVDDLAEQRFRYWRSKLKFESPAAGQCIYEVDLGVRRPVRSENVGDTRIDIDANRDITRHFHDARCAQKITFHQASAVAFLMHADNAAQELMDLAAIRTPSFKRNINGWACRHHFSIMRSGPDIVVSITSESKLSDEQLRLSATGAQPDAPPQAVTFRQQWVVDPTGKMRCLLATAEPKPAERTANGLAAPDVEGSFLAAPGVGSSVPALPNIYVGSLSAPGDESSFLSASDIEALDELSQRSPDPHIAAFNKWYAALTPSARELLANCTNLRGFLPRVLAILSGDNPLLTEQVARYLTGKVRDLPAGLAEPAPEIPVAVQGALSGLLDHAPHEQTIALLHRLNLELWVDSLAPQYQHGFAQENPDEPVTPPWDDVVSNSRTQPAHESIFLTPKVLEEIFGPQVDSVKQHGPLVTFPESGITTWFQKIIARVMR</sequence>
<proteinExistence type="predicted"/>
<reference evidence="1 2" key="1">
    <citation type="submission" date="2019-08" db="EMBL/GenBank/DDBJ databases">
        <authorList>
            <person name="Peeters C."/>
        </authorList>
    </citation>
    <scope>NUCLEOTIDE SEQUENCE [LARGE SCALE GENOMIC DNA]</scope>
    <source>
        <strain evidence="1 2">LMG 31121</strain>
    </source>
</reference>
<evidence type="ECO:0000313" key="1">
    <source>
        <dbReference type="EMBL" id="VVE85888.1"/>
    </source>
</evidence>
<name>A0A5E5BKK1_9BURK</name>
<organism evidence="1 2">
    <name type="scientific">Pandoraea sputorum</name>
    <dbReference type="NCBI Taxonomy" id="93222"/>
    <lineage>
        <taxon>Bacteria</taxon>
        <taxon>Pseudomonadati</taxon>
        <taxon>Pseudomonadota</taxon>
        <taxon>Betaproteobacteria</taxon>
        <taxon>Burkholderiales</taxon>
        <taxon>Burkholderiaceae</taxon>
        <taxon>Pandoraea</taxon>
    </lineage>
</organism>
<dbReference type="AlphaFoldDB" id="A0A5E5BKK1"/>
<gene>
    <name evidence="1" type="ORF">PSP31121_05521</name>
</gene>
<dbReference type="EMBL" id="CABPSR010000042">
    <property type="protein sequence ID" value="VVE85888.1"/>
    <property type="molecule type" value="Genomic_DNA"/>
</dbReference>
<dbReference type="Proteomes" id="UP000335538">
    <property type="component" value="Unassembled WGS sequence"/>
</dbReference>
<accession>A0A5E5BKK1</accession>
<evidence type="ECO:0000313" key="2">
    <source>
        <dbReference type="Proteomes" id="UP000335538"/>
    </source>
</evidence>
<dbReference type="RefSeq" id="WP_191631797.1">
    <property type="nucleotide sequence ID" value="NZ_CABPSR010000042.1"/>
</dbReference>
<protein>
    <submittedName>
        <fullName evidence="1">Uncharacterized protein</fullName>
    </submittedName>
</protein>